<evidence type="ECO:0000313" key="1">
    <source>
        <dbReference type="EMBL" id="KGX88676.1"/>
    </source>
</evidence>
<keyword evidence="2" id="KW-1185">Reference proteome</keyword>
<sequence length="65" mass="7554">MGKKKKRFTVEEGQSIDEVLAQMKEEGYQPVRRVEEPIFQERMEGGEKKVDPVGRQIIFDAVKTE</sequence>
<evidence type="ECO:0008006" key="3">
    <source>
        <dbReference type="Google" id="ProtNLM"/>
    </source>
</evidence>
<reference evidence="1 2" key="1">
    <citation type="submission" date="2013-08" db="EMBL/GenBank/DDBJ databases">
        <authorList>
            <person name="Huang J."/>
            <person name="Wang G."/>
        </authorList>
    </citation>
    <scope>NUCLEOTIDE SEQUENCE [LARGE SCALE GENOMIC DNA]</scope>
    <source>
        <strain evidence="1 2">BH030004</strain>
    </source>
</reference>
<dbReference type="Pfam" id="PF14044">
    <property type="entry name" value="NETI"/>
    <property type="match status" value="1"/>
</dbReference>
<dbReference type="STRING" id="1385511.GCA_000425225_02979"/>
<dbReference type="RefSeq" id="WP_027446624.1">
    <property type="nucleotide sequence ID" value="NZ_AULJ01000037.1"/>
</dbReference>
<comment type="caution">
    <text evidence="1">The sequence shown here is derived from an EMBL/GenBank/DDBJ whole genome shotgun (WGS) entry which is preliminary data.</text>
</comment>
<dbReference type="EMBL" id="AVPF01000018">
    <property type="protein sequence ID" value="KGX88676.1"/>
    <property type="molecule type" value="Genomic_DNA"/>
</dbReference>
<gene>
    <name evidence="1" type="ORF">N783_07265</name>
</gene>
<dbReference type="eggNOG" id="ENOG5033A0C">
    <property type="taxonomic scope" value="Bacteria"/>
</dbReference>
<dbReference type="AlphaFoldDB" id="A0A0A5G6C6"/>
<name>A0A0A5G6C6_9BACI</name>
<evidence type="ECO:0000313" key="2">
    <source>
        <dbReference type="Proteomes" id="UP000030403"/>
    </source>
</evidence>
<dbReference type="InterPro" id="IPR025930">
    <property type="entry name" value="NETI"/>
</dbReference>
<dbReference type="Proteomes" id="UP000030403">
    <property type="component" value="Unassembled WGS sequence"/>
</dbReference>
<protein>
    <recommendedName>
        <fullName evidence="3">NETI motif-containing protein</fullName>
    </recommendedName>
</protein>
<proteinExistence type="predicted"/>
<accession>A0A0A5G6C6</accession>
<organism evidence="1 2">
    <name type="scientific">Pontibacillus marinus BH030004 = DSM 16465</name>
    <dbReference type="NCBI Taxonomy" id="1385511"/>
    <lineage>
        <taxon>Bacteria</taxon>
        <taxon>Bacillati</taxon>
        <taxon>Bacillota</taxon>
        <taxon>Bacilli</taxon>
        <taxon>Bacillales</taxon>
        <taxon>Bacillaceae</taxon>
        <taxon>Pontibacillus</taxon>
    </lineage>
</organism>
<dbReference type="OrthoDB" id="2354098at2"/>